<keyword evidence="6" id="KW-1185">Reference proteome</keyword>
<evidence type="ECO:0000313" key="5">
    <source>
        <dbReference type="EMBL" id="KIL97679.1"/>
    </source>
</evidence>
<dbReference type="SFLD" id="SFLDS00003">
    <property type="entry name" value="Haloacid_Dehalogenase"/>
    <property type="match status" value="1"/>
</dbReference>
<accession>A0A0C2YDA3</accession>
<dbReference type="InterPro" id="IPR051600">
    <property type="entry name" value="Beta-PGM-like"/>
</dbReference>
<dbReference type="AlphaFoldDB" id="A0A0C2YDA3"/>
<dbReference type="SFLD" id="SFLDG01135">
    <property type="entry name" value="C1.5.6:_HAD__Beta-PGM__Phospha"/>
    <property type="match status" value="1"/>
</dbReference>
<dbReference type="RefSeq" id="WP_009871192.1">
    <property type="nucleotide sequence ID" value="NZ_JXSL01000030.1"/>
</dbReference>
<keyword evidence="5" id="KW-0378">Hydrolase</keyword>
<name>A0A0C2YDA3_PARME</name>
<comment type="cofactor">
    <cofactor evidence="1">
        <name>Mg(2+)</name>
        <dbReference type="ChEBI" id="CHEBI:18420"/>
    </cofactor>
</comment>
<dbReference type="STRING" id="272627.CCC_00740"/>
<dbReference type="InterPro" id="IPR041492">
    <property type="entry name" value="HAD_2"/>
</dbReference>
<evidence type="ECO:0000256" key="3">
    <source>
        <dbReference type="ARBA" id="ARBA00022723"/>
    </source>
</evidence>
<dbReference type="PRINTS" id="PR00413">
    <property type="entry name" value="HADHALOGNASE"/>
</dbReference>
<dbReference type="Proteomes" id="UP000031971">
    <property type="component" value="Unassembled WGS sequence"/>
</dbReference>
<evidence type="ECO:0000256" key="1">
    <source>
        <dbReference type="ARBA" id="ARBA00001946"/>
    </source>
</evidence>
<dbReference type="EMBL" id="JXSL01000030">
    <property type="protein sequence ID" value="KIL97679.1"/>
    <property type="molecule type" value="Genomic_DNA"/>
</dbReference>
<dbReference type="InterPro" id="IPR036412">
    <property type="entry name" value="HAD-like_sf"/>
</dbReference>
<dbReference type="PANTHER" id="PTHR46193">
    <property type="entry name" value="6-PHOSPHOGLUCONATE PHOSPHATASE"/>
    <property type="match status" value="1"/>
</dbReference>
<dbReference type="Gene3D" id="3.40.50.1000">
    <property type="entry name" value="HAD superfamily/HAD-like"/>
    <property type="match status" value="1"/>
</dbReference>
<gene>
    <name evidence="5" type="ORF">CCC_00740</name>
</gene>
<evidence type="ECO:0000256" key="2">
    <source>
        <dbReference type="ARBA" id="ARBA00006171"/>
    </source>
</evidence>
<dbReference type="InterPro" id="IPR006439">
    <property type="entry name" value="HAD-SF_hydro_IA"/>
</dbReference>
<comment type="caution">
    <text evidence="5">The sequence shown here is derived from an EMBL/GenBank/DDBJ whole genome shotgun (WGS) entry which is preliminary data.</text>
</comment>
<dbReference type="GO" id="GO:0046872">
    <property type="term" value="F:metal ion binding"/>
    <property type="evidence" value="ECO:0007669"/>
    <property type="project" value="UniProtKB-KW"/>
</dbReference>
<dbReference type="InterPro" id="IPR023198">
    <property type="entry name" value="PGP-like_dom2"/>
</dbReference>
<proteinExistence type="inferred from homology"/>
<dbReference type="GO" id="GO:0016787">
    <property type="term" value="F:hydrolase activity"/>
    <property type="evidence" value="ECO:0007669"/>
    <property type="project" value="UniProtKB-KW"/>
</dbReference>
<dbReference type="NCBIfam" id="TIGR01509">
    <property type="entry name" value="HAD-SF-IA-v3"/>
    <property type="match status" value="1"/>
</dbReference>
<sequence>MSPIRAVLFDLDGVLVDAREWHWEALNQALRLFGYEIGREEHLTTFDGLPTRKKLAYLHEHRGFPKGLAGVINELKQVYTKQLIATHCFPVFHIEYAVSRLKTENYKLAVCTNSIRETCDMMLGQSGLLDYFDTTLSNQDCARPKPDPDIYVTAMSRLGVAPAETVIVEDNDYGVQAATASGAHVLRVADPSEVTYWNIRSRIRQVEAAS</sequence>
<dbReference type="OrthoDB" id="9800058at2"/>
<dbReference type="SUPFAM" id="SSF56784">
    <property type="entry name" value="HAD-like"/>
    <property type="match status" value="1"/>
</dbReference>
<protein>
    <submittedName>
        <fullName evidence="5">Hydrolase</fullName>
    </submittedName>
</protein>
<reference evidence="5 6" key="1">
    <citation type="submission" date="2015-01" db="EMBL/GenBank/DDBJ databases">
        <title>Genome Sequence of Magnetospirillum magnetotacticum Strain MS-1.</title>
        <authorList>
            <person name="Marinov G.K."/>
            <person name="Smalley M.D."/>
            <person name="DeSalvo G."/>
        </authorList>
    </citation>
    <scope>NUCLEOTIDE SEQUENCE [LARGE SCALE GENOMIC DNA]</scope>
    <source>
        <strain evidence="5 6">MS-1</strain>
    </source>
</reference>
<dbReference type="Gene3D" id="1.10.150.240">
    <property type="entry name" value="Putative phosphatase, domain 2"/>
    <property type="match status" value="1"/>
</dbReference>
<keyword evidence="4" id="KW-0460">Magnesium</keyword>
<organism evidence="5 6">
    <name type="scientific">Paramagnetospirillum magnetotacticum MS-1</name>
    <dbReference type="NCBI Taxonomy" id="272627"/>
    <lineage>
        <taxon>Bacteria</taxon>
        <taxon>Pseudomonadati</taxon>
        <taxon>Pseudomonadota</taxon>
        <taxon>Alphaproteobacteria</taxon>
        <taxon>Rhodospirillales</taxon>
        <taxon>Magnetospirillaceae</taxon>
        <taxon>Paramagnetospirillum</taxon>
    </lineage>
</organism>
<dbReference type="InterPro" id="IPR023214">
    <property type="entry name" value="HAD_sf"/>
</dbReference>
<dbReference type="SFLD" id="SFLDG01129">
    <property type="entry name" value="C1.5:_HAD__Beta-PGM__Phosphata"/>
    <property type="match status" value="1"/>
</dbReference>
<evidence type="ECO:0000313" key="6">
    <source>
        <dbReference type="Proteomes" id="UP000031971"/>
    </source>
</evidence>
<dbReference type="Pfam" id="PF13419">
    <property type="entry name" value="HAD_2"/>
    <property type="match status" value="1"/>
</dbReference>
<keyword evidence="3" id="KW-0479">Metal-binding</keyword>
<dbReference type="PANTHER" id="PTHR46193:SF9">
    <property type="entry name" value="HALOACID DEHALOGENASE-LIKE HYDROLASE DOMAIN-CONTAINING PROTEIN SGPP"/>
    <property type="match status" value="1"/>
</dbReference>
<evidence type="ECO:0000256" key="4">
    <source>
        <dbReference type="ARBA" id="ARBA00022842"/>
    </source>
</evidence>
<comment type="similarity">
    <text evidence="2">Belongs to the HAD-like hydrolase superfamily. CbbY/CbbZ/Gph/YieH family.</text>
</comment>